<dbReference type="InterPro" id="IPR029045">
    <property type="entry name" value="ClpP/crotonase-like_dom_sf"/>
</dbReference>
<protein>
    <submittedName>
        <fullName evidence="1">Enoyl-CoA hydratase/isomerase family protein</fullName>
    </submittedName>
</protein>
<name>A0ABX6GSW0_9GAMM</name>
<sequence>MERLTINFTGSAAITSDMIEQLNQLCAQVENTPAIDQVLFAFAGGAAPAQGTESMDVGLLHKWEKALRRVENLNALLIATTDGACGLVALSIIAIADLRLGTPDSTFALRGKDITLPGMLIHRLTNQLAANWVRLLLVLGNTLCAEEALASGLLDRTSTQPAALAEDLAMGMNPHAFTDIRVRRKLMLEACHTSYEDTIGLSLSASDRTLRQG</sequence>
<evidence type="ECO:0000313" key="1">
    <source>
        <dbReference type="EMBL" id="QHA89376.1"/>
    </source>
</evidence>
<reference evidence="1 2" key="1">
    <citation type="submission" date="2019-07" db="EMBL/GenBank/DDBJ databases">
        <title>Serratia dokdonensis sp. nov., an elicitor of systemic resistance in Nicotiana Tabacum.</title>
        <authorList>
            <person name="Son J.-S."/>
            <person name="Hwang Y.-J."/>
            <person name="Lee S.-Y."/>
            <person name="Ghim S.-Y."/>
        </authorList>
    </citation>
    <scope>NUCLEOTIDE SEQUENCE [LARGE SCALE GENOMIC DNA]</scope>
    <source>
        <strain evidence="1 2">KUDC3025</strain>
    </source>
</reference>
<gene>
    <name evidence="1" type="ORF">FO014_21615</name>
</gene>
<evidence type="ECO:0000313" key="2">
    <source>
        <dbReference type="Proteomes" id="UP000430368"/>
    </source>
</evidence>
<dbReference type="EMBL" id="CP041764">
    <property type="protein sequence ID" value="QHA89376.1"/>
    <property type="molecule type" value="Genomic_DNA"/>
</dbReference>
<proteinExistence type="predicted"/>
<accession>A0ABX6GSW0</accession>
<keyword evidence="2" id="KW-1185">Reference proteome</keyword>
<dbReference type="NCBIfam" id="NF042431">
    <property type="entry name" value="EnCoAhydt_DpgB"/>
    <property type="match status" value="1"/>
</dbReference>
<dbReference type="Gene3D" id="3.90.226.10">
    <property type="entry name" value="2-enoyl-CoA Hydratase, Chain A, domain 1"/>
    <property type="match status" value="1"/>
</dbReference>
<dbReference type="RefSeq" id="WP_160030998.1">
    <property type="nucleotide sequence ID" value="NZ_CP041764.1"/>
</dbReference>
<dbReference type="SUPFAM" id="SSF52096">
    <property type="entry name" value="ClpP/crotonase"/>
    <property type="match status" value="1"/>
</dbReference>
<dbReference type="Proteomes" id="UP000430368">
    <property type="component" value="Chromosome"/>
</dbReference>
<dbReference type="InterPro" id="IPR053545">
    <property type="entry name" value="Enoyl-CoA_hydratase-like"/>
</dbReference>
<organism evidence="1 2">
    <name type="scientific">Serratia rhizosphaerae</name>
    <dbReference type="NCBI Taxonomy" id="2597702"/>
    <lineage>
        <taxon>Bacteria</taxon>
        <taxon>Pseudomonadati</taxon>
        <taxon>Pseudomonadota</taxon>
        <taxon>Gammaproteobacteria</taxon>
        <taxon>Enterobacterales</taxon>
        <taxon>Yersiniaceae</taxon>
        <taxon>Serratia</taxon>
    </lineage>
</organism>